<organism evidence="4 5">
    <name type="scientific">Rehmannia glutinosa</name>
    <name type="common">Chinese foxglove</name>
    <dbReference type="NCBI Taxonomy" id="99300"/>
    <lineage>
        <taxon>Eukaryota</taxon>
        <taxon>Viridiplantae</taxon>
        <taxon>Streptophyta</taxon>
        <taxon>Embryophyta</taxon>
        <taxon>Tracheophyta</taxon>
        <taxon>Spermatophyta</taxon>
        <taxon>Magnoliopsida</taxon>
        <taxon>eudicotyledons</taxon>
        <taxon>Gunneridae</taxon>
        <taxon>Pentapetalae</taxon>
        <taxon>asterids</taxon>
        <taxon>lamiids</taxon>
        <taxon>Lamiales</taxon>
        <taxon>Orobanchaceae</taxon>
        <taxon>Rehmannieae</taxon>
        <taxon>Rehmannia</taxon>
    </lineage>
</organism>
<comment type="cofactor">
    <cofactor evidence="1">
        <name>pyridoxal 5'-phosphate</name>
        <dbReference type="ChEBI" id="CHEBI:597326"/>
    </cofactor>
</comment>
<dbReference type="InterPro" id="IPR027278">
    <property type="entry name" value="ACCD_DCysDesulf"/>
</dbReference>
<evidence type="ECO:0000256" key="3">
    <source>
        <dbReference type="ARBA" id="ARBA00022898"/>
    </source>
</evidence>
<evidence type="ECO:0000256" key="2">
    <source>
        <dbReference type="ARBA" id="ARBA00008639"/>
    </source>
</evidence>
<proteinExistence type="inferred from homology"/>
<name>A0ABR0XMC0_REHGL</name>
<gene>
    <name evidence="4" type="ORF">DH2020_003681</name>
</gene>
<dbReference type="EMBL" id="JABTTQ020000003">
    <property type="protein sequence ID" value="KAK6160300.1"/>
    <property type="molecule type" value="Genomic_DNA"/>
</dbReference>
<comment type="similarity">
    <text evidence="2">Belongs to the ACC deaminase/D-cysteine desulfhydrase family.</text>
</comment>
<protein>
    <recommendedName>
        <fullName evidence="6">D-cysteine desulfhydrase 2, mitochondrial</fullName>
    </recommendedName>
</protein>
<reference evidence="4 5" key="1">
    <citation type="journal article" date="2021" name="Comput. Struct. Biotechnol. J.">
        <title>De novo genome assembly of the potent medicinal plant Rehmannia glutinosa using nanopore technology.</title>
        <authorList>
            <person name="Ma L."/>
            <person name="Dong C."/>
            <person name="Song C."/>
            <person name="Wang X."/>
            <person name="Zheng X."/>
            <person name="Niu Y."/>
            <person name="Chen S."/>
            <person name="Feng W."/>
        </authorList>
    </citation>
    <scope>NUCLEOTIDE SEQUENCE [LARGE SCALE GENOMIC DNA]</scope>
    <source>
        <strain evidence="4">DH-2019</strain>
    </source>
</reference>
<evidence type="ECO:0008006" key="6">
    <source>
        <dbReference type="Google" id="ProtNLM"/>
    </source>
</evidence>
<dbReference type="Gene3D" id="3.40.50.1100">
    <property type="match status" value="1"/>
</dbReference>
<dbReference type="PANTHER" id="PTHR43780:SF7">
    <property type="entry name" value="D-CYSTEINE DESULFHYDRASE 2, MITOCHONDRIAL"/>
    <property type="match status" value="1"/>
</dbReference>
<dbReference type="PANTHER" id="PTHR43780">
    <property type="entry name" value="1-AMINOCYCLOPROPANE-1-CARBOXYLATE DEAMINASE-RELATED"/>
    <property type="match status" value="1"/>
</dbReference>
<accession>A0ABR0XMC0</accession>
<dbReference type="Proteomes" id="UP001318860">
    <property type="component" value="Unassembled WGS sequence"/>
</dbReference>
<dbReference type="SUPFAM" id="SSF53686">
    <property type="entry name" value="Tryptophan synthase beta subunit-like PLP-dependent enzymes"/>
    <property type="match status" value="1"/>
</dbReference>
<evidence type="ECO:0000313" key="5">
    <source>
        <dbReference type="Proteomes" id="UP001318860"/>
    </source>
</evidence>
<dbReference type="InterPro" id="IPR036052">
    <property type="entry name" value="TrpB-like_PALP_sf"/>
</dbReference>
<keyword evidence="3" id="KW-0663">Pyridoxal phosphate</keyword>
<comment type="caution">
    <text evidence="4">The sequence shown here is derived from an EMBL/GenBank/DDBJ whole genome shotgun (WGS) entry which is preliminary data.</text>
</comment>
<evidence type="ECO:0000313" key="4">
    <source>
        <dbReference type="EMBL" id="KAK6160300.1"/>
    </source>
</evidence>
<keyword evidence="5" id="KW-1185">Reference proteome</keyword>
<sequence>MNSSKSEAGPNQLRLFATDNSSSSCWGPKHETSNIAPKFCNFCCQKWVFSTYLPGLSLTPLFSLYSAVLKHNITNDERTSKLLDRRWGLSSPDAKINQIMILNQKEGRLNGGISFHNITQPCLGEHMMKMNQSSSFYVVRDDLLHPLVNGNKARKLDALLPLLEDNAVTDVVRFCCSPQSSDGFIYFGLDLVKSVIINSTFKVEFLMQFHLSTSCCAIFIICFSIPRSTYAKREEMLVRHAESVVGRDGSIIWLDDIMKVSSKTDASGEQNFFSQADAFKCPEESRKVVIINEGAGDAVALLGVMRLVKYLSENNLFGEKQALKIVVDAGTGTTAVGLALGALSLGLPWEVTAVMLADKIDGYRKKEQNLISEFLSSTFSSVGLALGRENAGIVQWVERSLPRKFGNILKGEVQECQKIAQQTGILVDPIYTLAAWDLATQLSLNEEEDTKVVMLHTGGTLGMFGLAQRYKSYFQML</sequence>
<evidence type="ECO:0000256" key="1">
    <source>
        <dbReference type="ARBA" id="ARBA00001933"/>
    </source>
</evidence>